<name>A0A4R1NJS1_9RHOB</name>
<comment type="caution">
    <text evidence="3">The sequence shown here is derived from an EMBL/GenBank/DDBJ whole genome shotgun (WGS) entry which is preliminary data.</text>
</comment>
<accession>A0A4R1NJS1</accession>
<dbReference type="EMBL" id="SMGR01000001">
    <property type="protein sequence ID" value="TCL08536.1"/>
    <property type="molecule type" value="Genomic_DNA"/>
</dbReference>
<evidence type="ECO:0000313" key="3">
    <source>
        <dbReference type="EMBL" id="TCL08536.1"/>
    </source>
</evidence>
<proteinExistence type="predicted"/>
<evidence type="ECO:0000313" key="4">
    <source>
        <dbReference type="Proteomes" id="UP000295673"/>
    </source>
</evidence>
<dbReference type="AlphaFoldDB" id="A0A4R1NJS1"/>
<organism evidence="3 4">
    <name type="scientific">Shimia isoporae</name>
    <dbReference type="NCBI Taxonomy" id="647720"/>
    <lineage>
        <taxon>Bacteria</taxon>
        <taxon>Pseudomonadati</taxon>
        <taxon>Pseudomonadota</taxon>
        <taxon>Alphaproteobacteria</taxon>
        <taxon>Rhodobacterales</taxon>
        <taxon>Roseobacteraceae</taxon>
    </lineage>
</organism>
<evidence type="ECO:0008006" key="5">
    <source>
        <dbReference type="Google" id="ProtNLM"/>
    </source>
</evidence>
<keyword evidence="4" id="KW-1185">Reference proteome</keyword>
<dbReference type="PROSITE" id="PS51257">
    <property type="entry name" value="PROKAR_LIPOPROTEIN"/>
    <property type="match status" value="1"/>
</dbReference>
<sequence>MHTKILLLSSLALTFALAACGGTKDLPVRSTPQAEHPVTGEIDGVGA</sequence>
<evidence type="ECO:0000256" key="2">
    <source>
        <dbReference type="SAM" id="SignalP"/>
    </source>
</evidence>
<evidence type="ECO:0000256" key="1">
    <source>
        <dbReference type="SAM" id="MobiDB-lite"/>
    </source>
</evidence>
<feature type="signal peptide" evidence="2">
    <location>
        <begin position="1"/>
        <end position="18"/>
    </location>
</feature>
<reference evidence="3 4" key="1">
    <citation type="submission" date="2019-03" db="EMBL/GenBank/DDBJ databases">
        <title>Genomic Encyclopedia of Archaeal and Bacterial Type Strains, Phase II (KMG-II): from individual species to whole genera.</title>
        <authorList>
            <person name="Goeker M."/>
        </authorList>
    </citation>
    <scope>NUCLEOTIDE SEQUENCE [LARGE SCALE GENOMIC DNA]</scope>
    <source>
        <strain evidence="3 4">DSM 26433</strain>
    </source>
</reference>
<dbReference type="Proteomes" id="UP000295673">
    <property type="component" value="Unassembled WGS sequence"/>
</dbReference>
<gene>
    <name evidence="3" type="ORF">BXY66_0573</name>
</gene>
<protein>
    <recommendedName>
        <fullName evidence="5">Lipoprotein</fullName>
    </recommendedName>
</protein>
<keyword evidence="2" id="KW-0732">Signal</keyword>
<feature type="chain" id="PRO_5020457766" description="Lipoprotein" evidence="2">
    <location>
        <begin position="19"/>
        <end position="47"/>
    </location>
</feature>
<feature type="region of interest" description="Disordered" evidence="1">
    <location>
        <begin position="23"/>
        <end position="47"/>
    </location>
</feature>